<feature type="domain" description="DUF7792" evidence="4">
    <location>
        <begin position="42"/>
        <end position="161"/>
    </location>
</feature>
<dbReference type="InterPro" id="IPR016024">
    <property type="entry name" value="ARM-type_fold"/>
</dbReference>
<feature type="region of interest" description="Disordered" evidence="3">
    <location>
        <begin position="346"/>
        <end position="376"/>
    </location>
</feature>
<reference evidence="5 6" key="1">
    <citation type="submission" date="2021-09" db="EMBL/GenBank/DDBJ databases">
        <title>Genomic insights and catalytic innovation underlie evolution of tropane alkaloids biosynthesis.</title>
        <authorList>
            <person name="Wang Y.-J."/>
            <person name="Tian T."/>
            <person name="Huang J.-P."/>
            <person name="Huang S.-X."/>
        </authorList>
    </citation>
    <scope>NUCLEOTIDE SEQUENCE [LARGE SCALE GENOMIC DNA]</scope>
    <source>
        <strain evidence="5">KIB-2018</strain>
        <tissue evidence="5">Leaf</tissue>
    </source>
</reference>
<dbReference type="EMBL" id="JAIWQS010000025">
    <property type="protein sequence ID" value="KAJ8748077.1"/>
    <property type="molecule type" value="Genomic_DNA"/>
</dbReference>
<evidence type="ECO:0000259" key="4">
    <source>
        <dbReference type="Pfam" id="PF25055"/>
    </source>
</evidence>
<feature type="compositionally biased region" description="Polar residues" evidence="3">
    <location>
        <begin position="348"/>
        <end position="363"/>
    </location>
</feature>
<dbReference type="SUPFAM" id="SSF48371">
    <property type="entry name" value="ARM repeat"/>
    <property type="match status" value="1"/>
</dbReference>
<dbReference type="InterPro" id="IPR000225">
    <property type="entry name" value="Armadillo"/>
</dbReference>
<dbReference type="Pfam" id="PF00514">
    <property type="entry name" value="Arm"/>
    <property type="match status" value="1"/>
</dbReference>
<evidence type="ECO:0000313" key="5">
    <source>
        <dbReference type="EMBL" id="KAJ8748077.1"/>
    </source>
</evidence>
<sequence length="628" mass="69224">MYQFNNITNDQNRRTMQMRMTPASACIPTTITGGDEEKTLQKELYLLILLADQVIKSAANVDPSKGDHCSELVKKVDRLSHMLCAAVRFSVATPSLYDRPLRCVSDDITKNLDRTLAFVRKCKHSGFLRQVFSMTTTADFRKVSSLLESSMADMKWLLAIFESEGGTSFSLPPIACNDPILAWVWAYISTLHMGQLKDRVDAANELASLAGDNDRNKKMIVEEGGISPLLKLLKENDSPEAQIAAATALFNVGTDQERVKLIVDALAIPMIVGVLVDSPVRVQIVVVKLVAKMAELDLYAQEEFVRRNVTRPLVSPLSADLVWNVDSNRSVKSSVDSDVELNKELTFEKNNSSNGGSYHSDASSSHRKERETEAPEARHMLKVCCGEALWKLSKGSVTNSRKITETRGLLCLAKMIEKEKGELQFNCLMAVMEITVVAEVNADLRRAAFKTNSPAAKAVVDQLLRVVQQESDPELQIPAIISIGCLARTFPARETRIILPLVSQLGSRNVDVATESAVALGKFVCLDNYNRSQHSRAIIEFGGVKALMKLLRAGDSAQLHGLELLCYLALSAGNSKVLEQARALHTLEGAARQVVAQHPQMKDLFLDAIHHLTLYQAGAHPHRLPLSL</sequence>
<dbReference type="PROSITE" id="PS50176">
    <property type="entry name" value="ARM_REPEAT"/>
    <property type="match status" value="1"/>
</dbReference>
<proteinExistence type="predicted"/>
<dbReference type="PANTHER" id="PTHR46168:SF15">
    <property type="entry name" value="ARMADILLO REPEAT-CONTAINING DOMAIN-CONTAINING PROTEIN"/>
    <property type="match status" value="1"/>
</dbReference>
<feature type="compositionally biased region" description="Basic and acidic residues" evidence="3">
    <location>
        <begin position="364"/>
        <end position="376"/>
    </location>
</feature>
<evidence type="ECO:0000313" key="6">
    <source>
        <dbReference type="Proteomes" id="UP001159364"/>
    </source>
</evidence>
<comment type="caution">
    <text evidence="5">The sequence shown here is derived from an EMBL/GenBank/DDBJ whole genome shotgun (WGS) entry which is preliminary data.</text>
</comment>
<dbReference type="InterPro" id="IPR056694">
    <property type="entry name" value="DUF7792"/>
</dbReference>
<dbReference type="InterPro" id="IPR011989">
    <property type="entry name" value="ARM-like"/>
</dbReference>
<dbReference type="Pfam" id="PF25055">
    <property type="entry name" value="DUF7792"/>
    <property type="match status" value="1"/>
</dbReference>
<dbReference type="SMART" id="SM00185">
    <property type="entry name" value="ARM"/>
    <property type="match status" value="4"/>
</dbReference>
<dbReference type="Gene3D" id="1.25.10.10">
    <property type="entry name" value="Leucine-rich Repeat Variant"/>
    <property type="match status" value="2"/>
</dbReference>
<feature type="repeat" description="ARM" evidence="2">
    <location>
        <begin position="224"/>
        <end position="267"/>
    </location>
</feature>
<keyword evidence="1" id="KW-0677">Repeat</keyword>
<keyword evidence="6" id="KW-1185">Reference proteome</keyword>
<protein>
    <recommendedName>
        <fullName evidence="4">DUF7792 domain-containing protein</fullName>
    </recommendedName>
</protein>
<dbReference type="AlphaFoldDB" id="A0AAV8S7B5"/>
<organism evidence="5 6">
    <name type="scientific">Erythroxylum novogranatense</name>
    <dbReference type="NCBI Taxonomy" id="1862640"/>
    <lineage>
        <taxon>Eukaryota</taxon>
        <taxon>Viridiplantae</taxon>
        <taxon>Streptophyta</taxon>
        <taxon>Embryophyta</taxon>
        <taxon>Tracheophyta</taxon>
        <taxon>Spermatophyta</taxon>
        <taxon>Magnoliopsida</taxon>
        <taxon>eudicotyledons</taxon>
        <taxon>Gunneridae</taxon>
        <taxon>Pentapetalae</taxon>
        <taxon>rosids</taxon>
        <taxon>fabids</taxon>
        <taxon>Malpighiales</taxon>
        <taxon>Erythroxylaceae</taxon>
        <taxon>Erythroxylum</taxon>
    </lineage>
</organism>
<dbReference type="PANTHER" id="PTHR46168">
    <property type="entry name" value="ARMADILLO REPEAT ONLY 4"/>
    <property type="match status" value="1"/>
</dbReference>
<name>A0AAV8S7B5_9ROSI</name>
<accession>A0AAV8S7B5</accession>
<evidence type="ECO:0000256" key="2">
    <source>
        <dbReference type="PROSITE-ProRule" id="PRU00259"/>
    </source>
</evidence>
<dbReference type="Proteomes" id="UP001159364">
    <property type="component" value="Unassembled WGS sequence"/>
</dbReference>
<evidence type="ECO:0000256" key="3">
    <source>
        <dbReference type="SAM" id="MobiDB-lite"/>
    </source>
</evidence>
<evidence type="ECO:0000256" key="1">
    <source>
        <dbReference type="ARBA" id="ARBA00022737"/>
    </source>
</evidence>
<gene>
    <name evidence="5" type="ORF">K2173_012237</name>
</gene>